<gene>
    <name evidence="1" type="ORF">FocTR4_00013034</name>
</gene>
<organism evidence="1 2">
    <name type="scientific">Fusarium oxysporum f. sp. cubense</name>
    <dbReference type="NCBI Taxonomy" id="61366"/>
    <lineage>
        <taxon>Eukaryota</taxon>
        <taxon>Fungi</taxon>
        <taxon>Dikarya</taxon>
        <taxon>Ascomycota</taxon>
        <taxon>Pezizomycotina</taxon>
        <taxon>Sordariomycetes</taxon>
        <taxon>Hypocreomycetidae</taxon>
        <taxon>Hypocreales</taxon>
        <taxon>Nectriaceae</taxon>
        <taxon>Fusarium</taxon>
        <taxon>Fusarium oxysporum species complex</taxon>
    </lineage>
</organism>
<comment type="caution">
    <text evidence="1">The sequence shown here is derived from an EMBL/GenBank/DDBJ whole genome shotgun (WGS) entry which is preliminary data.</text>
</comment>
<name>A0A5C6SJB5_FUSOC</name>
<dbReference type="AlphaFoldDB" id="A0A5C6SJB5"/>
<evidence type="ECO:0000313" key="2">
    <source>
        <dbReference type="Proteomes" id="UP000321331"/>
    </source>
</evidence>
<reference evidence="1 2" key="1">
    <citation type="submission" date="2019-07" db="EMBL/GenBank/DDBJ databases">
        <title>The First High-Quality Draft Genome Sequence of the Causal Agent of the Current Panama Disease Epidemic.</title>
        <authorList>
            <person name="Warmington R.J."/>
            <person name="Kay W."/>
            <person name="Jeffries A."/>
            <person name="Bebber D."/>
            <person name="Moore K."/>
            <person name="Studholme D.J."/>
        </authorList>
    </citation>
    <scope>NUCLEOTIDE SEQUENCE [LARGE SCALE GENOMIC DNA]</scope>
    <source>
        <strain evidence="1 2">TR4</strain>
    </source>
</reference>
<accession>A0A5C6SJB5</accession>
<protein>
    <submittedName>
        <fullName evidence="1">Uncharacterized protein</fullName>
    </submittedName>
</protein>
<dbReference type="Proteomes" id="UP000321331">
    <property type="component" value="Unassembled WGS sequence"/>
</dbReference>
<proteinExistence type="predicted"/>
<dbReference type="EMBL" id="VMNF01000012">
    <property type="protein sequence ID" value="TXB98576.1"/>
    <property type="molecule type" value="Genomic_DNA"/>
</dbReference>
<evidence type="ECO:0000313" key="1">
    <source>
        <dbReference type="EMBL" id="TXB98576.1"/>
    </source>
</evidence>
<sequence length="130" mass="14580">MSTSSSNLVNPTVTFIAVDEILYLYSSIPSHLVQDILMAVTCFSAIECWSSKGQKRSVDTPRSKVQYMKLISKLSLASQDVQRWTGNIRIPENSQSSEMRASAVAHGWELWTGLARKCQNSQTPHTRTRC</sequence>